<dbReference type="CDD" id="cd00093">
    <property type="entry name" value="HTH_XRE"/>
    <property type="match status" value="1"/>
</dbReference>
<dbReference type="GO" id="GO:0003677">
    <property type="term" value="F:DNA binding"/>
    <property type="evidence" value="ECO:0007669"/>
    <property type="project" value="UniProtKB-KW"/>
</dbReference>
<dbReference type="RefSeq" id="WP_113955935.1">
    <property type="nucleotide sequence ID" value="NZ_QNRT01000010.1"/>
</dbReference>
<dbReference type="Gene3D" id="1.10.260.40">
    <property type="entry name" value="lambda repressor-like DNA-binding domains"/>
    <property type="match status" value="1"/>
</dbReference>
<evidence type="ECO:0000313" key="3">
    <source>
        <dbReference type="Proteomes" id="UP000253083"/>
    </source>
</evidence>
<accession>A0A395JET9</accession>
<sequence length="243" mass="28322">MARSTHIIDILKSELRSKGIHYKDLADRLELSESTIKHMFSTKNFSLKRLDRICEILGLEVSDLVRKHEARTPKIEQLSLENEKQLVSDAPLLLVAYCVINQWSIHDVLHRYNLSEPECIRCLVQLDRMKMIELLPENKIKLLISSNFTWHRNGPIEQFFRREAQDRFLSGSFTGDHATRVVKLGDLSEKSILQLIERIDAVGDYYDELSKEDGKQPFGTRHGTSMVLAIRKWEFHAFKAFQR</sequence>
<dbReference type="OrthoDB" id="5298444at2"/>
<feature type="domain" description="HTH cro/C1-type" evidence="1">
    <location>
        <begin position="11"/>
        <end position="64"/>
    </location>
</feature>
<organism evidence="2 3">
    <name type="scientific">Arenicella xantha</name>
    <dbReference type="NCBI Taxonomy" id="644221"/>
    <lineage>
        <taxon>Bacteria</taxon>
        <taxon>Pseudomonadati</taxon>
        <taxon>Pseudomonadota</taxon>
        <taxon>Gammaproteobacteria</taxon>
        <taxon>Arenicellales</taxon>
        <taxon>Arenicellaceae</taxon>
        <taxon>Arenicella</taxon>
    </lineage>
</organism>
<dbReference type="SUPFAM" id="SSF47413">
    <property type="entry name" value="lambda repressor-like DNA-binding domains"/>
    <property type="match status" value="1"/>
</dbReference>
<comment type="caution">
    <text evidence="2">The sequence shown here is derived from an EMBL/GenBank/DDBJ whole genome shotgun (WGS) entry which is preliminary data.</text>
</comment>
<dbReference type="PROSITE" id="PS50943">
    <property type="entry name" value="HTH_CROC1"/>
    <property type="match status" value="1"/>
</dbReference>
<dbReference type="EMBL" id="QNRT01000010">
    <property type="protein sequence ID" value="RBP47052.1"/>
    <property type="molecule type" value="Genomic_DNA"/>
</dbReference>
<evidence type="ECO:0000313" key="2">
    <source>
        <dbReference type="EMBL" id="RBP47052.1"/>
    </source>
</evidence>
<evidence type="ECO:0000259" key="1">
    <source>
        <dbReference type="PROSITE" id="PS50943"/>
    </source>
</evidence>
<dbReference type="InParanoid" id="A0A395JET9"/>
<gene>
    <name evidence="2" type="ORF">DFR28_11015</name>
</gene>
<dbReference type="InterPro" id="IPR001387">
    <property type="entry name" value="Cro/C1-type_HTH"/>
</dbReference>
<protein>
    <submittedName>
        <fullName evidence="2">Cro/C1-type helix-turn-helix DNA-binding protein</fullName>
    </submittedName>
</protein>
<dbReference type="AlphaFoldDB" id="A0A395JET9"/>
<dbReference type="Pfam" id="PF13443">
    <property type="entry name" value="HTH_26"/>
    <property type="match status" value="1"/>
</dbReference>
<keyword evidence="2" id="KW-0238">DNA-binding</keyword>
<dbReference type="SMART" id="SM00530">
    <property type="entry name" value="HTH_XRE"/>
    <property type="match status" value="1"/>
</dbReference>
<dbReference type="InterPro" id="IPR010982">
    <property type="entry name" value="Lambda_DNA-bd_dom_sf"/>
</dbReference>
<dbReference type="Proteomes" id="UP000253083">
    <property type="component" value="Unassembled WGS sequence"/>
</dbReference>
<proteinExistence type="predicted"/>
<keyword evidence="3" id="KW-1185">Reference proteome</keyword>
<reference evidence="2 3" key="1">
    <citation type="submission" date="2018-06" db="EMBL/GenBank/DDBJ databases">
        <title>Genomic Encyclopedia of Type Strains, Phase IV (KMG-IV): sequencing the most valuable type-strain genomes for metagenomic binning, comparative biology and taxonomic classification.</title>
        <authorList>
            <person name="Goeker M."/>
        </authorList>
    </citation>
    <scope>NUCLEOTIDE SEQUENCE [LARGE SCALE GENOMIC DNA]</scope>
    <source>
        <strain evidence="2 3">DSM 24032</strain>
    </source>
</reference>
<name>A0A395JET9_9GAMM</name>